<dbReference type="Gene3D" id="3.30.420.280">
    <property type="match status" value="1"/>
</dbReference>
<gene>
    <name evidence="1" type="ORF">O0535_23435</name>
</gene>
<dbReference type="PANTHER" id="PTHR39184">
    <property type="match status" value="1"/>
</dbReference>
<keyword evidence="2" id="KW-1185">Reference proteome</keyword>
<dbReference type="NCBIfam" id="TIGR01547">
    <property type="entry name" value="phage_term_2"/>
    <property type="match status" value="1"/>
</dbReference>
<protein>
    <submittedName>
        <fullName evidence="1">PBSX family phage terminase large subunit</fullName>
    </submittedName>
</protein>
<organism evidence="1 2">
    <name type="scientific">Brevibacillus halotolerans</name>
    <dbReference type="NCBI Taxonomy" id="1507437"/>
    <lineage>
        <taxon>Bacteria</taxon>
        <taxon>Bacillati</taxon>
        <taxon>Bacillota</taxon>
        <taxon>Bacilli</taxon>
        <taxon>Bacillales</taxon>
        <taxon>Paenibacillaceae</taxon>
        <taxon>Brevibacillus</taxon>
    </lineage>
</organism>
<dbReference type="PANTHER" id="PTHR39184:SF1">
    <property type="entry name" value="PBSX PHAGE TERMINASE LARGE SUBUNIT"/>
    <property type="match status" value="1"/>
</dbReference>
<proteinExistence type="predicted"/>
<dbReference type="InterPro" id="IPR006437">
    <property type="entry name" value="Phage_terminase_lsu"/>
</dbReference>
<comment type="caution">
    <text evidence="1">The sequence shown here is derived from an EMBL/GenBank/DDBJ whole genome shotgun (WGS) entry which is preliminary data.</text>
</comment>
<dbReference type="RefSeq" id="WP_258418475.1">
    <property type="nucleotide sequence ID" value="NZ_JAPTNG010000027.1"/>
</dbReference>
<evidence type="ECO:0000313" key="2">
    <source>
        <dbReference type="Proteomes" id="UP001067708"/>
    </source>
</evidence>
<evidence type="ECO:0000313" key="1">
    <source>
        <dbReference type="EMBL" id="MCZ0833663.1"/>
    </source>
</evidence>
<reference evidence="1" key="1">
    <citation type="submission" date="2022-09" db="EMBL/GenBank/DDBJ databases">
        <title>Genome analysis and characterization of larvicidal activity of Brevibacillus strains.</title>
        <authorList>
            <person name="Patrusheva E.V."/>
            <person name="Izotova A.O."/>
            <person name="Toshchakov S.V."/>
            <person name="Sineoky S.P."/>
        </authorList>
    </citation>
    <scope>NUCLEOTIDE SEQUENCE</scope>
    <source>
        <strain evidence="1">VKPM_B-13244</strain>
    </source>
</reference>
<name>A0ABT4I3N5_9BACL</name>
<sequence>MKKRKRTTSFKFQPFSLKQKKLLAWWTDGSPYKDYDMVIAEGAIRSGKTISMIDSFITWSLAKHRHQNFIVAGKSMGALKRNVLEPMFQILTAKGIDYHYHRSENPHVVIGTNTYYLFGANNEASQDTLQGLTAAGAYLDEVALFPRSFVDQAIGRCSAETNGNSAKVFFNCNPAGPYHWFKTDFIDKAKEKRILVLHFTMDDNMSLSEKVKERFRRMFSGVFFKRYILGLRVMAEGLVYDMFDEKLHVVRTLPDTFDRIFAGGDYGINNPTAFLLIGQKATDFYVIREYYYDSRKHGRQKTVSRYVEDFQSFIDNDQPEILFLDPSAAALILELKEKGIKYVRGADNTVIDGIQLVSNLLSNNGGRLFVHESCVNLIREFSSYSWDVKAQERGEDVVTKENDHALDALRYALYTMWLLLRKASIQKNRQRKGKGGWID</sequence>
<accession>A0ABT4I3N5</accession>
<dbReference type="InterPro" id="IPR027417">
    <property type="entry name" value="P-loop_NTPase"/>
</dbReference>
<dbReference type="Proteomes" id="UP001067708">
    <property type="component" value="Unassembled WGS sequence"/>
</dbReference>
<dbReference type="Gene3D" id="3.40.50.300">
    <property type="entry name" value="P-loop containing nucleotide triphosphate hydrolases"/>
    <property type="match status" value="1"/>
</dbReference>
<dbReference type="EMBL" id="JAPTNG010000027">
    <property type="protein sequence ID" value="MCZ0833663.1"/>
    <property type="molecule type" value="Genomic_DNA"/>
</dbReference>
<dbReference type="Pfam" id="PF03237">
    <property type="entry name" value="Terminase_6N"/>
    <property type="match status" value="1"/>
</dbReference>
<dbReference type="InterPro" id="IPR052380">
    <property type="entry name" value="Viral_DNA_packaging_terminase"/>
</dbReference>